<dbReference type="RefSeq" id="WP_059389106.1">
    <property type="nucleotide sequence ID" value="NZ_JAUSRG010000009.1"/>
</dbReference>
<evidence type="ECO:0000313" key="2">
    <source>
        <dbReference type="EMBL" id="MDP9906146.1"/>
    </source>
</evidence>
<comment type="caution">
    <text evidence="2">The sequence shown here is derived from an EMBL/GenBank/DDBJ whole genome shotgun (WGS) entry which is preliminary data.</text>
</comment>
<accession>A0AAW8DB65</accession>
<organism evidence="2 5">
    <name type="scientific">Arthrobacter bambusae</name>
    <dbReference type="NCBI Taxonomy" id="1338426"/>
    <lineage>
        <taxon>Bacteria</taxon>
        <taxon>Bacillati</taxon>
        <taxon>Actinomycetota</taxon>
        <taxon>Actinomycetes</taxon>
        <taxon>Micrococcales</taxon>
        <taxon>Micrococcaceae</taxon>
        <taxon>Arthrobacter</taxon>
    </lineage>
</organism>
<evidence type="ECO:0000256" key="1">
    <source>
        <dbReference type="SAM" id="Phobius"/>
    </source>
</evidence>
<dbReference type="Pfam" id="PF11292">
    <property type="entry name" value="DUF3093"/>
    <property type="match status" value="1"/>
</dbReference>
<dbReference type="Proteomes" id="UP001230951">
    <property type="component" value="Unassembled WGS sequence"/>
</dbReference>
<evidence type="ECO:0000313" key="4">
    <source>
        <dbReference type="Proteomes" id="UP001230951"/>
    </source>
</evidence>
<name>A0AAW8DB65_9MICC</name>
<evidence type="ECO:0000313" key="5">
    <source>
        <dbReference type="Proteomes" id="UP001242995"/>
    </source>
</evidence>
<keyword evidence="1" id="KW-0812">Transmembrane</keyword>
<dbReference type="AlphaFoldDB" id="A0AAW8DB65"/>
<dbReference type="EMBL" id="JAUSTF010000008">
    <property type="protein sequence ID" value="MDQ0181949.1"/>
    <property type="molecule type" value="Genomic_DNA"/>
</dbReference>
<sequence>MPESTASVPAPHHSSSGTGVLFTEKLWPSPWIWIVVVGLSAAGILMFAPISITAGIIAALVLFAIMTTMLVLSTPAIVVDRDTVQVGRATIQREFVGAVTAYRKDEATAERGTRLHGLAFLCLRGWIDPVVRIEITDPADRTPYWLTSTRRPEELLAALSTQSSRG</sequence>
<dbReference type="InterPro" id="IPR021443">
    <property type="entry name" value="DUF3093"/>
</dbReference>
<keyword evidence="4" id="KW-1185">Reference proteome</keyword>
<feature type="transmembrane region" description="Helical" evidence="1">
    <location>
        <begin position="31"/>
        <end position="50"/>
    </location>
</feature>
<evidence type="ECO:0008006" key="6">
    <source>
        <dbReference type="Google" id="ProtNLM"/>
    </source>
</evidence>
<dbReference type="Proteomes" id="UP001242995">
    <property type="component" value="Unassembled WGS sequence"/>
</dbReference>
<keyword evidence="1" id="KW-0472">Membrane</keyword>
<reference evidence="2 4" key="1">
    <citation type="submission" date="2023-07" db="EMBL/GenBank/DDBJ databases">
        <title>Sorghum-associated microbial communities from plants grown in Nebraska, USA.</title>
        <authorList>
            <person name="Schachtman D."/>
        </authorList>
    </citation>
    <scope>NUCLEOTIDE SEQUENCE</scope>
    <source>
        <strain evidence="2">DS1006</strain>
        <strain evidence="3 4">DS1016</strain>
    </source>
</reference>
<feature type="transmembrane region" description="Helical" evidence="1">
    <location>
        <begin position="57"/>
        <end position="78"/>
    </location>
</feature>
<evidence type="ECO:0000313" key="3">
    <source>
        <dbReference type="EMBL" id="MDQ0181949.1"/>
    </source>
</evidence>
<gene>
    <name evidence="2" type="ORF">J2S90_003117</name>
    <name evidence="3" type="ORF">J2S93_003388</name>
</gene>
<proteinExistence type="predicted"/>
<dbReference type="EMBL" id="JAUSRG010000009">
    <property type="protein sequence ID" value="MDP9906146.1"/>
    <property type="molecule type" value="Genomic_DNA"/>
</dbReference>
<keyword evidence="1" id="KW-1133">Transmembrane helix</keyword>
<protein>
    <recommendedName>
        <fullName evidence="6">DUF3093 domain-containing protein</fullName>
    </recommendedName>
</protein>